<evidence type="ECO:0000313" key="2">
    <source>
        <dbReference type="Proteomes" id="UP000006818"/>
    </source>
</evidence>
<protein>
    <submittedName>
        <fullName evidence="1">Uncharacterized protein</fullName>
    </submittedName>
</protein>
<dbReference type="EMBL" id="CP001404">
    <property type="protein sequence ID" value="ACP48586.1"/>
    <property type="molecule type" value="Genomic_DNA"/>
</dbReference>
<dbReference type="AlphaFoldDB" id="C3NHH6"/>
<dbReference type="Proteomes" id="UP000006818">
    <property type="component" value="Chromosome"/>
</dbReference>
<proteinExistence type="predicted"/>
<gene>
    <name evidence="1" type="ordered locus">YN1551_1497</name>
</gene>
<name>C3NHH6_SACI1</name>
<dbReference type="KEGG" id="sin:YN1551_1497"/>
<organism evidence="1 2">
    <name type="scientific">Saccharolobus islandicus (strain Y.N.15.51 / Yellowstone #2)</name>
    <name type="common">Sulfolobus islandicus</name>
    <dbReference type="NCBI Taxonomy" id="419942"/>
    <lineage>
        <taxon>Archaea</taxon>
        <taxon>Thermoproteota</taxon>
        <taxon>Thermoprotei</taxon>
        <taxon>Sulfolobales</taxon>
        <taxon>Sulfolobaceae</taxon>
        <taxon>Saccharolobus</taxon>
    </lineage>
</organism>
<evidence type="ECO:0000313" key="1">
    <source>
        <dbReference type="EMBL" id="ACP48586.1"/>
    </source>
</evidence>
<accession>C3NHH6</accession>
<sequence>MESEILNQKAPKGGKFENVFLKDNPLYESIKPKTVVREL</sequence>
<reference evidence="1 2" key="1">
    <citation type="journal article" date="2009" name="Proc. Natl. Acad. Sci. U.S.A.">
        <title>Biogeography of the Sulfolobus islandicus pan-genome.</title>
        <authorList>
            <person name="Reno M.L."/>
            <person name="Held N.L."/>
            <person name="Fields C.J."/>
            <person name="Burke P.V."/>
            <person name="Whitaker R.J."/>
        </authorList>
    </citation>
    <scope>NUCLEOTIDE SEQUENCE [LARGE SCALE GENOMIC DNA]</scope>
    <source>
        <strain evidence="2">Y.N.15.51 / Yellowstone #2</strain>
    </source>
</reference>
<dbReference type="HOGENOM" id="CLU_3302908_0_0_2"/>